<sequence>MGRRKLALELIPEEKSRKLTCQRRKKCLLKKAQELSALCGVDACVVMYDSGSSSSSATAQPEIWPPNHGVVRRVIERYQNGCSQTRAKRRSGLQEFFEKKKRKVELKLEKVRKDAWAAKYNISDEQLKSLSGDKLRDLLGSLQRKLDAAKVRLAYLKEENENGKNYHGDRTVVAPMRSTMPIMGNSCGHLSMLSHSHGLPVPPAPWVMPTIGDSFGYLPGPHPYDLPLPPKPSMMPMMGDYFGYPPVSHSQDMPLPIVPFAMPMMGDSFGYLPESHSYDVPLPPVPSTVPAMGDSFGYPPAPHSYNMPHPPVPSTMSARGDSFGYPPEPHSYYMP</sequence>
<gene>
    <name evidence="1" type="ORF">MLD38_034071</name>
</gene>
<protein>
    <submittedName>
        <fullName evidence="1">Uncharacterized protein</fullName>
    </submittedName>
</protein>
<name>A0ACB9MA67_9MYRT</name>
<keyword evidence="2" id="KW-1185">Reference proteome</keyword>
<proteinExistence type="predicted"/>
<evidence type="ECO:0000313" key="1">
    <source>
        <dbReference type="EMBL" id="KAI4320610.1"/>
    </source>
</evidence>
<accession>A0ACB9MA67</accession>
<dbReference type="EMBL" id="CM042889">
    <property type="protein sequence ID" value="KAI4320610.1"/>
    <property type="molecule type" value="Genomic_DNA"/>
</dbReference>
<comment type="caution">
    <text evidence="1">The sequence shown here is derived from an EMBL/GenBank/DDBJ whole genome shotgun (WGS) entry which is preliminary data.</text>
</comment>
<organism evidence="1 2">
    <name type="scientific">Melastoma candidum</name>
    <dbReference type="NCBI Taxonomy" id="119954"/>
    <lineage>
        <taxon>Eukaryota</taxon>
        <taxon>Viridiplantae</taxon>
        <taxon>Streptophyta</taxon>
        <taxon>Embryophyta</taxon>
        <taxon>Tracheophyta</taxon>
        <taxon>Spermatophyta</taxon>
        <taxon>Magnoliopsida</taxon>
        <taxon>eudicotyledons</taxon>
        <taxon>Gunneridae</taxon>
        <taxon>Pentapetalae</taxon>
        <taxon>rosids</taxon>
        <taxon>malvids</taxon>
        <taxon>Myrtales</taxon>
        <taxon>Melastomataceae</taxon>
        <taxon>Melastomatoideae</taxon>
        <taxon>Melastomateae</taxon>
        <taxon>Melastoma</taxon>
    </lineage>
</organism>
<dbReference type="Proteomes" id="UP001057402">
    <property type="component" value="Chromosome 10"/>
</dbReference>
<evidence type="ECO:0000313" key="2">
    <source>
        <dbReference type="Proteomes" id="UP001057402"/>
    </source>
</evidence>
<reference evidence="2" key="1">
    <citation type="journal article" date="2023" name="Front. Plant Sci.">
        <title>Chromosomal-level genome assembly of Melastoma candidum provides insights into trichome evolution.</title>
        <authorList>
            <person name="Zhong Y."/>
            <person name="Wu W."/>
            <person name="Sun C."/>
            <person name="Zou P."/>
            <person name="Liu Y."/>
            <person name="Dai S."/>
            <person name="Zhou R."/>
        </authorList>
    </citation>
    <scope>NUCLEOTIDE SEQUENCE [LARGE SCALE GENOMIC DNA]</scope>
</reference>